<accession>A0A6G0PE88</accession>
<dbReference type="EMBL" id="QXGC01000229">
    <property type="protein sequence ID" value="KAE9243988.1"/>
    <property type="molecule type" value="Genomic_DNA"/>
</dbReference>
<reference evidence="1 2" key="1">
    <citation type="submission" date="2018-09" db="EMBL/GenBank/DDBJ databases">
        <title>Genomic investigation of the strawberry pathogen Phytophthora fragariae indicates pathogenicity is determined by transcriptional variation in three key races.</title>
        <authorList>
            <person name="Adams T.M."/>
            <person name="Armitage A.D."/>
            <person name="Sobczyk M.K."/>
            <person name="Bates H.J."/>
            <person name="Dunwell J.M."/>
            <person name="Nellist C.F."/>
            <person name="Harrison R.J."/>
        </authorList>
    </citation>
    <scope>NUCLEOTIDE SEQUENCE [LARGE SCALE GENOMIC DNA]</scope>
    <source>
        <strain evidence="1 2">BC-23</strain>
    </source>
</reference>
<gene>
    <name evidence="1" type="ORF">PF004_g5880</name>
</gene>
<dbReference type="Proteomes" id="UP000476176">
    <property type="component" value="Unassembled WGS sequence"/>
</dbReference>
<dbReference type="AlphaFoldDB" id="A0A6G0PE88"/>
<proteinExistence type="predicted"/>
<comment type="caution">
    <text evidence="1">The sequence shown here is derived from an EMBL/GenBank/DDBJ whole genome shotgun (WGS) entry which is preliminary data.</text>
</comment>
<name>A0A6G0PE88_9STRA</name>
<protein>
    <submittedName>
        <fullName evidence="1">Uncharacterized protein</fullName>
    </submittedName>
</protein>
<evidence type="ECO:0000313" key="2">
    <source>
        <dbReference type="Proteomes" id="UP000476176"/>
    </source>
</evidence>
<organism evidence="1 2">
    <name type="scientific">Phytophthora fragariae</name>
    <dbReference type="NCBI Taxonomy" id="53985"/>
    <lineage>
        <taxon>Eukaryota</taxon>
        <taxon>Sar</taxon>
        <taxon>Stramenopiles</taxon>
        <taxon>Oomycota</taxon>
        <taxon>Peronosporomycetes</taxon>
        <taxon>Peronosporales</taxon>
        <taxon>Peronosporaceae</taxon>
        <taxon>Phytophthora</taxon>
    </lineage>
</organism>
<evidence type="ECO:0000313" key="1">
    <source>
        <dbReference type="EMBL" id="KAE9243988.1"/>
    </source>
</evidence>
<sequence>MPSCVIVGSGLPVSFSGDAAEYATWIFNCTPTYANKSNKSQLKMLTGPQPRRSDIVVFGSKYTVFRDPGKRSQVKGALTAYVIGRDASTESLNVYISSEHKAIATRHVQNLESLKSGETDQCFQIRWCPRLWIVNPLHQMDQLGGGLKRHNKHM</sequence>